<dbReference type="InterPro" id="IPR020472">
    <property type="entry name" value="WD40_PAC1"/>
</dbReference>
<evidence type="ECO:0000256" key="9">
    <source>
        <dbReference type="RuleBase" id="RU280818"/>
    </source>
</evidence>
<sequence>MSGRFVRASKYRHVFGRASKRDQSYDNLRISKNAWDTNLIKANPSYLSINWDAGGGGAFAVIPLAEKGRLPDQLPLFRGHTAAVLDTDFNPFNDSIIASASDDSKVFLWRVPDHFSLHTDADEPSHVAPVGKLSGHSRKVGHVLFNPAAENVLASSSGDFTVKIWDLESGKGTHSLPHQETIQSLSWSADGSTLVTTSRDKHLRFWDVRAQRPIHDVASHQSPKSSRCVWLGEQSRVATTGFSRMSERQLALWDPRAPNAPIGDFQLLDSGSGVVMPFFDSGSNMLYLAGKGDGNIRYFELENDKLEPLSEYKSPEPQRGIAFMPKRGVSVNENEVMRAYKTIGDGFVEVISFVVPRRAEGFQGDLFPPTVGLKPASGAQEWLEGHTGLPPKMDMEGLGEGGEPQFVDSTSAAGTGRKDDGPRMAAQPAAYARPPFGSTKASAEKPEPEPVASQHGMDKKSMSNAANKFADEAESSSEGEFEAPQPAFQKASSVTAPQQLTSQVQASVTAQPPRDARSSVTTNTEPTGATPSSANVSRSGSASGPTNGAPSTGTTGTTTASIAGGLREALHEMKELLISQSKQIADLKRDVEDLKASISHNRVEPQE</sequence>
<dbReference type="SMART" id="SM00320">
    <property type="entry name" value="WD40"/>
    <property type="match status" value="4"/>
</dbReference>
<evidence type="ECO:0000313" key="14">
    <source>
        <dbReference type="Proteomes" id="UP000799421"/>
    </source>
</evidence>
<dbReference type="OrthoDB" id="1850764at2759"/>
<reference evidence="13" key="1">
    <citation type="journal article" date="2020" name="Stud. Mycol.">
        <title>101 Dothideomycetes genomes: a test case for predicting lifestyles and emergence of pathogens.</title>
        <authorList>
            <person name="Haridas S."/>
            <person name="Albert R."/>
            <person name="Binder M."/>
            <person name="Bloem J."/>
            <person name="Labutti K."/>
            <person name="Salamov A."/>
            <person name="Andreopoulos B."/>
            <person name="Baker S."/>
            <person name="Barry K."/>
            <person name="Bills G."/>
            <person name="Bluhm B."/>
            <person name="Cannon C."/>
            <person name="Castanera R."/>
            <person name="Culley D."/>
            <person name="Daum C."/>
            <person name="Ezra D."/>
            <person name="Gonzalez J."/>
            <person name="Henrissat B."/>
            <person name="Kuo A."/>
            <person name="Liang C."/>
            <person name="Lipzen A."/>
            <person name="Lutzoni F."/>
            <person name="Magnuson J."/>
            <person name="Mondo S."/>
            <person name="Nolan M."/>
            <person name="Ohm R."/>
            <person name="Pangilinan J."/>
            <person name="Park H.-J."/>
            <person name="Ramirez L."/>
            <person name="Alfaro M."/>
            <person name="Sun H."/>
            <person name="Tritt A."/>
            <person name="Yoshinaga Y."/>
            <person name="Zwiers L.-H."/>
            <person name="Turgeon B."/>
            <person name="Goodwin S."/>
            <person name="Spatafora J."/>
            <person name="Crous P."/>
            <person name="Grigoriev I."/>
        </authorList>
    </citation>
    <scope>NUCLEOTIDE SEQUENCE</scope>
    <source>
        <strain evidence="13">CBS 480.64</strain>
    </source>
</reference>
<feature type="repeat" description="WD" evidence="8">
    <location>
        <begin position="175"/>
        <end position="216"/>
    </location>
</feature>
<dbReference type="SMART" id="SM01166">
    <property type="entry name" value="DUF1899"/>
    <property type="match status" value="1"/>
</dbReference>
<dbReference type="PANTHER" id="PTHR10856:SF0">
    <property type="entry name" value="CORONIN"/>
    <property type="match status" value="1"/>
</dbReference>
<evidence type="ECO:0000256" key="10">
    <source>
        <dbReference type="SAM" id="Coils"/>
    </source>
</evidence>
<dbReference type="PRINTS" id="PR00320">
    <property type="entry name" value="GPROTEINBRPT"/>
</dbReference>
<keyword evidence="2" id="KW-0597">Phosphoprotein</keyword>
<dbReference type="InterPro" id="IPR001680">
    <property type="entry name" value="WD40_rpt"/>
</dbReference>
<dbReference type="Pfam" id="PF08953">
    <property type="entry name" value="DUF1899"/>
    <property type="match status" value="1"/>
</dbReference>
<dbReference type="Pfam" id="PF16300">
    <property type="entry name" value="WD40_4"/>
    <property type="match status" value="1"/>
</dbReference>
<evidence type="ECO:0000259" key="12">
    <source>
        <dbReference type="SMART" id="SM01166"/>
    </source>
</evidence>
<evidence type="ECO:0000256" key="7">
    <source>
        <dbReference type="ARBA" id="ARBA00062568"/>
    </source>
</evidence>
<feature type="compositionally biased region" description="Polar residues" evidence="11">
    <location>
        <begin position="518"/>
        <end position="531"/>
    </location>
</feature>
<evidence type="ECO:0000256" key="6">
    <source>
        <dbReference type="ARBA" id="ARBA00023203"/>
    </source>
</evidence>
<dbReference type="SUPFAM" id="SSF50978">
    <property type="entry name" value="WD40 repeat-like"/>
    <property type="match status" value="1"/>
</dbReference>
<accession>A0A6A7C4G7</accession>
<evidence type="ECO:0000256" key="2">
    <source>
        <dbReference type="ARBA" id="ARBA00022553"/>
    </source>
</evidence>
<keyword evidence="4 9" id="KW-0677">Repeat</keyword>
<comment type="subunit">
    <text evidence="7">Binds to F-actin.</text>
</comment>
<feature type="compositionally biased region" description="Low complexity" evidence="11">
    <location>
        <begin position="532"/>
        <end position="565"/>
    </location>
</feature>
<dbReference type="FunFam" id="2.130.10.10:FF:000197">
    <property type="entry name" value="Coronin"/>
    <property type="match status" value="1"/>
</dbReference>
<dbReference type="AlphaFoldDB" id="A0A6A7C4G7"/>
<dbReference type="InterPro" id="IPR015505">
    <property type="entry name" value="Coronin"/>
</dbReference>
<protein>
    <recommendedName>
        <fullName evidence="9">Coronin</fullName>
    </recommendedName>
</protein>
<dbReference type="InterPro" id="IPR015943">
    <property type="entry name" value="WD40/YVTN_repeat-like_dom_sf"/>
</dbReference>
<comment type="similarity">
    <text evidence="1 9">Belongs to the WD repeat coronin family.</text>
</comment>
<evidence type="ECO:0000256" key="5">
    <source>
        <dbReference type="ARBA" id="ARBA00023054"/>
    </source>
</evidence>
<keyword evidence="6" id="KW-0009">Actin-binding</keyword>
<dbReference type="GO" id="GO:0007015">
    <property type="term" value="P:actin filament organization"/>
    <property type="evidence" value="ECO:0007669"/>
    <property type="project" value="TreeGrafter"/>
</dbReference>
<proteinExistence type="inferred from homology"/>
<keyword evidence="14" id="KW-1185">Reference proteome</keyword>
<keyword evidence="5 10" id="KW-0175">Coiled coil</keyword>
<evidence type="ECO:0000313" key="13">
    <source>
        <dbReference type="EMBL" id="KAF2862350.1"/>
    </source>
</evidence>
<feature type="region of interest" description="Disordered" evidence="11">
    <location>
        <begin position="396"/>
        <end position="566"/>
    </location>
</feature>
<dbReference type="InterPro" id="IPR015048">
    <property type="entry name" value="DUF1899"/>
</dbReference>
<feature type="repeat" description="WD" evidence="8">
    <location>
        <begin position="133"/>
        <end position="175"/>
    </location>
</feature>
<keyword evidence="3 8" id="KW-0853">WD repeat</keyword>
<dbReference type="Pfam" id="PF00400">
    <property type="entry name" value="WD40"/>
    <property type="match status" value="3"/>
</dbReference>
<dbReference type="SMART" id="SM01167">
    <property type="entry name" value="DUF1900"/>
    <property type="match status" value="1"/>
</dbReference>
<name>A0A6A7C4G7_9PEZI</name>
<organism evidence="13 14">
    <name type="scientific">Piedraia hortae CBS 480.64</name>
    <dbReference type="NCBI Taxonomy" id="1314780"/>
    <lineage>
        <taxon>Eukaryota</taxon>
        <taxon>Fungi</taxon>
        <taxon>Dikarya</taxon>
        <taxon>Ascomycota</taxon>
        <taxon>Pezizomycotina</taxon>
        <taxon>Dothideomycetes</taxon>
        <taxon>Dothideomycetidae</taxon>
        <taxon>Capnodiales</taxon>
        <taxon>Piedraiaceae</taxon>
        <taxon>Piedraia</taxon>
    </lineage>
</organism>
<evidence type="ECO:0000256" key="4">
    <source>
        <dbReference type="ARBA" id="ARBA00022737"/>
    </source>
</evidence>
<dbReference type="PROSITE" id="PS00678">
    <property type="entry name" value="WD_REPEATS_1"/>
    <property type="match status" value="2"/>
</dbReference>
<dbReference type="PROSITE" id="PS50294">
    <property type="entry name" value="WD_REPEATS_REGION"/>
    <property type="match status" value="3"/>
</dbReference>
<dbReference type="GO" id="GO:0051015">
    <property type="term" value="F:actin filament binding"/>
    <property type="evidence" value="ECO:0007669"/>
    <property type="project" value="TreeGrafter"/>
</dbReference>
<feature type="compositionally biased region" description="Polar residues" evidence="11">
    <location>
        <begin position="490"/>
        <end position="510"/>
    </location>
</feature>
<feature type="domain" description="DUF1899" evidence="12">
    <location>
        <begin position="4"/>
        <end position="68"/>
    </location>
</feature>
<gene>
    <name evidence="13" type="ORF">K470DRAFT_269007</name>
</gene>
<dbReference type="PROSITE" id="PS50082">
    <property type="entry name" value="WD_REPEATS_2"/>
    <property type="match status" value="3"/>
</dbReference>
<dbReference type="GO" id="GO:0030479">
    <property type="term" value="C:actin cortical patch"/>
    <property type="evidence" value="ECO:0007669"/>
    <property type="project" value="UniProtKB-ARBA"/>
</dbReference>
<evidence type="ECO:0000256" key="3">
    <source>
        <dbReference type="ARBA" id="ARBA00022574"/>
    </source>
</evidence>
<evidence type="ECO:0000256" key="8">
    <source>
        <dbReference type="PROSITE-ProRule" id="PRU00221"/>
    </source>
</evidence>
<dbReference type="Gene3D" id="2.130.10.10">
    <property type="entry name" value="YVTN repeat-like/Quinoprotein amine dehydrogenase"/>
    <property type="match status" value="1"/>
</dbReference>
<dbReference type="PANTHER" id="PTHR10856">
    <property type="entry name" value="CORONIN"/>
    <property type="match status" value="1"/>
</dbReference>
<dbReference type="EMBL" id="MU005966">
    <property type="protein sequence ID" value="KAF2862350.1"/>
    <property type="molecule type" value="Genomic_DNA"/>
</dbReference>
<dbReference type="InterPro" id="IPR036322">
    <property type="entry name" value="WD40_repeat_dom_sf"/>
</dbReference>
<evidence type="ECO:0000256" key="1">
    <source>
        <dbReference type="ARBA" id="ARBA00009482"/>
    </source>
</evidence>
<dbReference type="Proteomes" id="UP000799421">
    <property type="component" value="Unassembled WGS sequence"/>
</dbReference>
<dbReference type="InterPro" id="IPR019775">
    <property type="entry name" value="WD40_repeat_CS"/>
</dbReference>
<evidence type="ECO:0000256" key="11">
    <source>
        <dbReference type="SAM" id="MobiDB-lite"/>
    </source>
</evidence>
<feature type="coiled-coil region" evidence="10">
    <location>
        <begin position="570"/>
        <end position="597"/>
    </location>
</feature>
<feature type="repeat" description="WD" evidence="8">
    <location>
        <begin position="77"/>
        <end position="119"/>
    </location>
</feature>
<feature type="compositionally biased region" description="Acidic residues" evidence="11">
    <location>
        <begin position="472"/>
        <end position="481"/>
    </location>
</feature>